<comment type="caution">
    <text evidence="4">The sequence shown here is derived from an EMBL/GenBank/DDBJ whole genome shotgun (WGS) entry which is preliminary data.</text>
</comment>
<dbReference type="InterPro" id="IPR023214">
    <property type="entry name" value="HAD_sf"/>
</dbReference>
<dbReference type="SUPFAM" id="SSF56784">
    <property type="entry name" value="HAD-like"/>
    <property type="match status" value="1"/>
</dbReference>
<dbReference type="PANTHER" id="PTHR35134:SF2">
    <property type="entry name" value="NUCLEOTIDASE YQFW-RELATED"/>
    <property type="match status" value="1"/>
</dbReference>
<evidence type="ECO:0000256" key="1">
    <source>
        <dbReference type="ARBA" id="ARBA00009589"/>
    </source>
</evidence>
<dbReference type="PANTHER" id="PTHR35134">
    <property type="entry name" value="NUCLEOTIDASE YQFW-RELATED"/>
    <property type="match status" value="1"/>
</dbReference>
<accession>A0ABS5LG85</accession>
<gene>
    <name evidence="4" type="ORF">J9317_13145</name>
</gene>
<sequence>MLRLGIDIDGTITPPETFVPYLNKSFNKQITLDDIKDYDLTKALEVSYEELNQWMAEFEPIIYGEAPVSKGAKEILGKWKKKHDLIFISARGHHLYDTTLNWFEKNQVSYHNIDLVGSHDKLEAVKKHGIDVFFEDKHDNACMIGETFNIPVILFNTPYNQDPVPEQVVRVNSWFEAEEWVDRRVLEQKENR</sequence>
<evidence type="ECO:0000313" key="5">
    <source>
        <dbReference type="Proteomes" id="UP000682403"/>
    </source>
</evidence>
<evidence type="ECO:0000256" key="2">
    <source>
        <dbReference type="ARBA" id="ARBA00022801"/>
    </source>
</evidence>
<dbReference type="PIRSF" id="PIRSF021362">
    <property type="entry name" value="UCP021362_HAD"/>
    <property type="match status" value="1"/>
</dbReference>
<reference evidence="4 5" key="1">
    <citation type="submission" date="2021-04" db="EMBL/GenBank/DDBJ databases">
        <title>Metabacillus sp. strain KIGAM252 whole genome sequence.</title>
        <authorList>
            <person name="Seo M.-J."/>
            <person name="Cho E.-S."/>
            <person name="Hwang C.Y."/>
            <person name="Yoon D.J."/>
        </authorList>
    </citation>
    <scope>NUCLEOTIDE SEQUENCE [LARGE SCALE GENOMIC DNA]</scope>
    <source>
        <strain evidence="4 5">KIGAM252</strain>
    </source>
</reference>
<keyword evidence="5" id="KW-1185">Reference proteome</keyword>
<comment type="similarity">
    <text evidence="1 3">Belongs to the 5'(3')-deoxyribonucleotidase family.</text>
</comment>
<dbReference type="Gene3D" id="3.40.50.1000">
    <property type="entry name" value="HAD superfamily/HAD-like"/>
    <property type="match status" value="1"/>
</dbReference>
<proteinExistence type="inferred from homology"/>
<evidence type="ECO:0000313" key="4">
    <source>
        <dbReference type="EMBL" id="MBS2969712.1"/>
    </source>
</evidence>
<protein>
    <recommendedName>
        <fullName evidence="3">Nucleotidase</fullName>
        <ecNumber evidence="3">3.1.3.-</ecNumber>
    </recommendedName>
</protein>
<dbReference type="InterPro" id="IPR036412">
    <property type="entry name" value="HAD-like_sf"/>
</dbReference>
<dbReference type="EMBL" id="JAGVRK010000001">
    <property type="protein sequence ID" value="MBS2969712.1"/>
    <property type="molecule type" value="Genomic_DNA"/>
</dbReference>
<dbReference type="InterPro" id="IPR052419">
    <property type="entry name" value="5_3-deoxyribonucleotidase-like"/>
</dbReference>
<keyword evidence="2 3" id="KW-0378">Hydrolase</keyword>
<dbReference type="EC" id="3.1.3.-" evidence="3"/>
<dbReference type="InterPro" id="IPR009206">
    <property type="entry name" value="Nucleotidase_putative"/>
</dbReference>
<dbReference type="Proteomes" id="UP000682403">
    <property type="component" value="Unassembled WGS sequence"/>
</dbReference>
<organism evidence="4 5">
    <name type="scientific">Metabacillus flavus</name>
    <dbReference type="NCBI Taxonomy" id="2823519"/>
    <lineage>
        <taxon>Bacteria</taxon>
        <taxon>Bacillati</taxon>
        <taxon>Bacillota</taxon>
        <taxon>Bacilli</taxon>
        <taxon>Bacillales</taxon>
        <taxon>Bacillaceae</taxon>
        <taxon>Metabacillus</taxon>
    </lineage>
</organism>
<evidence type="ECO:0000256" key="3">
    <source>
        <dbReference type="PIRNR" id="PIRNR021362"/>
    </source>
</evidence>
<name>A0ABS5LG85_9BACI</name>
<dbReference type="RefSeq" id="WP_211559294.1">
    <property type="nucleotide sequence ID" value="NZ_JAGVRK010000001.1"/>
</dbReference>